<dbReference type="PROSITE" id="PS50404">
    <property type="entry name" value="GST_NTER"/>
    <property type="match status" value="1"/>
</dbReference>
<dbReference type="OrthoDB" id="60343at2759"/>
<dbReference type="InterPro" id="IPR010987">
    <property type="entry name" value="Glutathione-S-Trfase_C-like"/>
</dbReference>
<evidence type="ECO:0000259" key="1">
    <source>
        <dbReference type="PROSITE" id="PS50404"/>
    </source>
</evidence>
<name>A0A1V9Z090_ACHHY</name>
<dbReference type="PANTHER" id="PTHR43968:SF6">
    <property type="entry name" value="GLUTATHIONE S-TRANSFERASE OMEGA"/>
    <property type="match status" value="1"/>
</dbReference>
<evidence type="ECO:0008006" key="5">
    <source>
        <dbReference type="Google" id="ProtNLM"/>
    </source>
</evidence>
<keyword evidence="4" id="KW-1185">Reference proteome</keyword>
<accession>A0A1V9Z090</accession>
<dbReference type="SFLD" id="SFLDS00019">
    <property type="entry name" value="Glutathione_Transferase_(cytos"/>
    <property type="match status" value="1"/>
</dbReference>
<dbReference type="PROSITE" id="PS51354">
    <property type="entry name" value="GLUTAREDOXIN_2"/>
    <property type="match status" value="1"/>
</dbReference>
<feature type="domain" description="GST N-terminal" evidence="1">
    <location>
        <begin position="26"/>
        <end position="106"/>
    </location>
</feature>
<dbReference type="Gene3D" id="3.40.30.10">
    <property type="entry name" value="Glutaredoxin"/>
    <property type="match status" value="1"/>
</dbReference>
<dbReference type="Pfam" id="PF16865">
    <property type="entry name" value="GST_C_5"/>
    <property type="match status" value="1"/>
</dbReference>
<dbReference type="InterPro" id="IPR041695">
    <property type="entry name" value="GST_C_5"/>
</dbReference>
<sequence>MPAENLKTVAYAAFSDTELDALKTDGKVHLFNSIGCPYGHRALWTAIEVDAPLTVYEIGLRADMPASYIEKFNRYHTVPFLVHQGTPVYESAIIAQFLDAKYNNGTLHRRDNFEEAALAQLAAAKFETGAFYALIRNQDATKKDELEANVHLVLGELERIYRENAAAYRSEGPYLLGVELSSAEINIVPFLYRFKHVLSHYRNFDITKGYPLVAAAYEAAVARPTFKLSTREPEYYITLYAKVAAP</sequence>
<dbReference type="PANTHER" id="PTHR43968">
    <property type="match status" value="1"/>
</dbReference>
<dbReference type="GO" id="GO:0005737">
    <property type="term" value="C:cytoplasm"/>
    <property type="evidence" value="ECO:0007669"/>
    <property type="project" value="TreeGrafter"/>
</dbReference>
<protein>
    <recommendedName>
        <fullName evidence="5">Glutathione S-transferase</fullName>
    </recommendedName>
</protein>
<dbReference type="Proteomes" id="UP000243579">
    <property type="component" value="Unassembled WGS sequence"/>
</dbReference>
<dbReference type="InterPro" id="IPR036249">
    <property type="entry name" value="Thioredoxin-like_sf"/>
</dbReference>
<dbReference type="PROSITE" id="PS50405">
    <property type="entry name" value="GST_CTER"/>
    <property type="match status" value="1"/>
</dbReference>
<reference evidence="3 4" key="1">
    <citation type="journal article" date="2014" name="Genome Biol. Evol.">
        <title>The secreted proteins of Achlya hypogyna and Thraustotheca clavata identify the ancestral oomycete secretome and reveal gene acquisitions by horizontal gene transfer.</title>
        <authorList>
            <person name="Misner I."/>
            <person name="Blouin N."/>
            <person name="Leonard G."/>
            <person name="Richards T.A."/>
            <person name="Lane C.E."/>
        </authorList>
    </citation>
    <scope>NUCLEOTIDE SEQUENCE [LARGE SCALE GENOMIC DNA]</scope>
    <source>
        <strain evidence="3 4">ATCC 48635</strain>
    </source>
</reference>
<dbReference type="SFLD" id="SFLDG00358">
    <property type="entry name" value="Main_(cytGST)"/>
    <property type="match status" value="1"/>
</dbReference>
<dbReference type="AlphaFoldDB" id="A0A1V9Z090"/>
<evidence type="ECO:0000313" key="4">
    <source>
        <dbReference type="Proteomes" id="UP000243579"/>
    </source>
</evidence>
<dbReference type="InterPro" id="IPR050983">
    <property type="entry name" value="GST_Omega/HSP26"/>
</dbReference>
<organism evidence="3 4">
    <name type="scientific">Achlya hypogyna</name>
    <name type="common">Oomycete</name>
    <name type="synonym">Protoachlya hypogyna</name>
    <dbReference type="NCBI Taxonomy" id="1202772"/>
    <lineage>
        <taxon>Eukaryota</taxon>
        <taxon>Sar</taxon>
        <taxon>Stramenopiles</taxon>
        <taxon>Oomycota</taxon>
        <taxon>Saprolegniomycetes</taxon>
        <taxon>Saprolegniales</taxon>
        <taxon>Achlyaceae</taxon>
        <taxon>Achlya</taxon>
    </lineage>
</organism>
<comment type="caution">
    <text evidence="3">The sequence shown here is derived from an EMBL/GenBank/DDBJ whole genome shotgun (WGS) entry which is preliminary data.</text>
</comment>
<dbReference type="CDD" id="cd00570">
    <property type="entry name" value="GST_N_family"/>
    <property type="match status" value="1"/>
</dbReference>
<dbReference type="Gene3D" id="1.20.1050.10">
    <property type="match status" value="1"/>
</dbReference>
<proteinExistence type="predicted"/>
<dbReference type="InterPro" id="IPR004045">
    <property type="entry name" value="Glutathione_S-Trfase_N"/>
</dbReference>
<feature type="domain" description="GST C-terminal" evidence="2">
    <location>
        <begin position="108"/>
        <end position="237"/>
    </location>
</feature>
<evidence type="ECO:0000259" key="2">
    <source>
        <dbReference type="PROSITE" id="PS50405"/>
    </source>
</evidence>
<dbReference type="InterPro" id="IPR036282">
    <property type="entry name" value="Glutathione-S-Trfase_C_sf"/>
</dbReference>
<evidence type="ECO:0000313" key="3">
    <source>
        <dbReference type="EMBL" id="OQR91352.1"/>
    </source>
</evidence>
<dbReference type="STRING" id="1202772.A0A1V9Z090"/>
<dbReference type="SUPFAM" id="SSF52833">
    <property type="entry name" value="Thioredoxin-like"/>
    <property type="match status" value="1"/>
</dbReference>
<gene>
    <name evidence="3" type="ORF">ACHHYP_04755</name>
</gene>
<dbReference type="Pfam" id="PF13417">
    <property type="entry name" value="GST_N_3"/>
    <property type="match status" value="1"/>
</dbReference>
<dbReference type="InterPro" id="IPR040079">
    <property type="entry name" value="Glutathione_S-Trfase"/>
</dbReference>
<dbReference type="EMBL" id="JNBR01000539">
    <property type="protein sequence ID" value="OQR91352.1"/>
    <property type="molecule type" value="Genomic_DNA"/>
</dbReference>
<dbReference type="SUPFAM" id="SSF47616">
    <property type="entry name" value="GST C-terminal domain-like"/>
    <property type="match status" value="1"/>
</dbReference>